<dbReference type="EMBL" id="CP140151">
    <property type="protein sequence ID" value="WQH08919.1"/>
    <property type="molecule type" value="Genomic_DNA"/>
</dbReference>
<evidence type="ECO:0008006" key="3">
    <source>
        <dbReference type="Google" id="ProtNLM"/>
    </source>
</evidence>
<dbReference type="Proteomes" id="UP001321908">
    <property type="component" value="Chromosome"/>
</dbReference>
<sequence>MCDDRLLVYVFADKEYEIFVLPYIFFSLKYNKDAIVEVVLDDHDSPLLKSCRGVEVLYELYGDRFVIRKSQLTGRNYINLNARRFVEEPESVAKYIYIGDIDIMIMDDIKSKHLDLIKEHKIPFSNIIRNPEDSKKRLTGLHFSEYNKLYPLPDLSDLDLLRNNDEHLLYLIVSRKGYMVPADFRERPELGVHMSLSRDPLGRTSGPKQQTYQRKSIGWGGSGYYQEFQETITASDFKVLEDHLDVRFKLFVLILESIIKERFDDLAKFGLGYLVDRSAFIQSDMYKLKDVLKYNYGIEEMLAFPLRKEIKSSVK</sequence>
<accession>A0ABZ0YAV1</accession>
<organism evidence="1 2">
    <name type="scientific">Chromohalobacter canadensis</name>
    <dbReference type="NCBI Taxonomy" id="141389"/>
    <lineage>
        <taxon>Bacteria</taxon>
        <taxon>Pseudomonadati</taxon>
        <taxon>Pseudomonadota</taxon>
        <taxon>Gammaproteobacteria</taxon>
        <taxon>Oceanospirillales</taxon>
        <taxon>Halomonadaceae</taxon>
        <taxon>Chromohalobacter</taxon>
    </lineage>
</organism>
<keyword evidence="2" id="KW-1185">Reference proteome</keyword>
<reference evidence="1 2" key="1">
    <citation type="submission" date="2023-11" db="EMBL/GenBank/DDBJ databases">
        <title>MicrobeMod: A computational toolkit for identifying prokaryotic methylation and restriction-modification with nanopore sequencing.</title>
        <authorList>
            <person name="Crits-Christoph A."/>
            <person name="Kang S.C."/>
            <person name="Lee H."/>
            <person name="Ostrov N."/>
        </authorList>
    </citation>
    <scope>NUCLEOTIDE SEQUENCE [LARGE SCALE GENOMIC DNA]</scope>
    <source>
        <strain evidence="1 2">ATCC 43984</strain>
    </source>
</reference>
<protein>
    <recommendedName>
        <fullName evidence="3">Glycosyl transferase family 2</fullName>
    </recommendedName>
</protein>
<dbReference type="RefSeq" id="WP_246925724.1">
    <property type="nucleotide sequence ID" value="NZ_CP140151.1"/>
</dbReference>
<proteinExistence type="predicted"/>
<evidence type="ECO:0000313" key="2">
    <source>
        <dbReference type="Proteomes" id="UP001321908"/>
    </source>
</evidence>
<gene>
    <name evidence="1" type="ORF">SR908_15840</name>
</gene>
<evidence type="ECO:0000313" key="1">
    <source>
        <dbReference type="EMBL" id="WQH08919.1"/>
    </source>
</evidence>
<name>A0ABZ0YAV1_9GAMM</name>